<dbReference type="HOGENOM" id="CLU_092763_0_0_9"/>
<evidence type="ECO:0000313" key="1">
    <source>
        <dbReference type="EMBL" id="BAC12964.1"/>
    </source>
</evidence>
<dbReference type="Proteomes" id="UP000000822">
    <property type="component" value="Chromosome"/>
</dbReference>
<dbReference type="RefSeq" id="WP_011065411.1">
    <property type="nucleotide sequence ID" value="NC_004193.1"/>
</dbReference>
<reference evidence="1 2" key="1">
    <citation type="journal article" date="2001" name="FEMS Microbiol. Lett.">
        <title>Oceanobacillus iheyensis gen. nov., sp. nov., a deep-sea extremely halotolerant and alkaliphilic species isolated from a depth of 1050 m on the Iheya Ridge.</title>
        <authorList>
            <person name="Lu J."/>
            <person name="Nogi Y."/>
            <person name="Takami H."/>
        </authorList>
    </citation>
    <scope>NUCLEOTIDE SEQUENCE [LARGE SCALE GENOMIC DNA]</scope>
    <source>
        <strain evidence="2">DSM 14371 / CIP 107618 / JCM 11309 / KCTC 3954 / HTE831</strain>
    </source>
</reference>
<accession>Q8CUU9</accession>
<organism evidence="1 2">
    <name type="scientific">Oceanobacillus iheyensis (strain DSM 14371 / CIP 107618 / JCM 11309 / KCTC 3954 / HTE831)</name>
    <dbReference type="NCBI Taxonomy" id="221109"/>
    <lineage>
        <taxon>Bacteria</taxon>
        <taxon>Bacillati</taxon>
        <taxon>Bacillota</taxon>
        <taxon>Bacilli</taxon>
        <taxon>Bacillales</taxon>
        <taxon>Bacillaceae</taxon>
        <taxon>Oceanobacillus</taxon>
    </lineage>
</organism>
<sequence>MYNLLTITHDPDGKNLELWIKCKEIIEKYYHEIYMCVSHETSNELLSALNDSRVNIKVIPKKGVSHARRSVVQFCSEHSTTTADYHYCDFDRLLTWVDKFPNELKSILDTPLDCDYLILGRSEQAMETHPVEWKKTEEITNYIFSEVFGQQVDITAGSCMFCHQLSSIILLYSKGSMTDAEWPAIVQRIKKSVIGYRAVDGLMYIEEVNGIRKELADIEKWISRLKLCVKIAESAEQITISKE</sequence>
<evidence type="ECO:0000313" key="2">
    <source>
        <dbReference type="Proteomes" id="UP000000822"/>
    </source>
</evidence>
<protein>
    <recommendedName>
        <fullName evidence="3">Glycosyltransferase</fullName>
    </recommendedName>
</protein>
<evidence type="ECO:0008006" key="3">
    <source>
        <dbReference type="Google" id="ProtNLM"/>
    </source>
</evidence>
<reference evidence="1 2" key="2">
    <citation type="journal article" date="2002" name="Nucleic Acids Res.">
        <title>Genome sequence of Oceanobacillus iheyensis isolated from the Iheya Ridge and its unexpected adaptive capabilities to extreme environments.</title>
        <authorList>
            <person name="Takami H."/>
            <person name="Takaki Y."/>
            <person name="Uchiyama I."/>
        </authorList>
    </citation>
    <scope>NUCLEOTIDE SEQUENCE [LARGE SCALE GENOMIC DNA]</scope>
    <source>
        <strain evidence="2">DSM 14371 / CIP 107618 / JCM 11309 / KCTC 3954 / HTE831</strain>
    </source>
</reference>
<name>Q8CUU9_OCEIH</name>
<proteinExistence type="predicted"/>
<gene>
    <name evidence="1" type="ordered locus">OB1008</name>
</gene>
<dbReference type="OrthoDB" id="1902160at2"/>
<dbReference type="KEGG" id="oih:OB1008"/>
<dbReference type="eggNOG" id="ENOG5032UJF">
    <property type="taxonomic scope" value="Bacteria"/>
</dbReference>
<dbReference type="EMBL" id="BA000028">
    <property type="protein sequence ID" value="BAC12964.1"/>
    <property type="molecule type" value="Genomic_DNA"/>
</dbReference>
<keyword evidence="2" id="KW-1185">Reference proteome</keyword>
<dbReference type="AlphaFoldDB" id="Q8CUU9"/>
<dbReference type="STRING" id="221109.gene:10733246"/>